<dbReference type="AlphaFoldDB" id="A0A811N0R3"/>
<dbReference type="Proteomes" id="UP000604825">
    <property type="component" value="Unassembled WGS sequence"/>
</dbReference>
<evidence type="ECO:0000313" key="2">
    <source>
        <dbReference type="Proteomes" id="UP000604825"/>
    </source>
</evidence>
<dbReference type="EMBL" id="CAJGYO010000003">
    <property type="protein sequence ID" value="CAD6217472.1"/>
    <property type="molecule type" value="Genomic_DNA"/>
</dbReference>
<protein>
    <submittedName>
        <fullName evidence="1">Uncharacterized protein</fullName>
    </submittedName>
</protein>
<accession>A0A811N0R3</accession>
<sequence>MVQWICKQAHIGETMYILLNNAHFDLLLLAQHNQGAVGQELERPAHCKREATAKAAAQHRLAQQIEMLDPRDEAIFKLFLERYKGSPPPNVVAALTALAHARNGSSRRSNVTVAEEVEKEDE</sequence>
<gene>
    <name evidence="1" type="ORF">NCGR_LOCUS11457</name>
</gene>
<evidence type="ECO:0000313" key="1">
    <source>
        <dbReference type="EMBL" id="CAD6217472.1"/>
    </source>
</evidence>
<comment type="caution">
    <text evidence="1">The sequence shown here is derived from an EMBL/GenBank/DDBJ whole genome shotgun (WGS) entry which is preliminary data.</text>
</comment>
<reference evidence="1" key="1">
    <citation type="submission" date="2020-10" db="EMBL/GenBank/DDBJ databases">
        <authorList>
            <person name="Han B."/>
            <person name="Lu T."/>
            <person name="Zhao Q."/>
            <person name="Huang X."/>
            <person name="Zhao Y."/>
        </authorList>
    </citation>
    <scope>NUCLEOTIDE SEQUENCE</scope>
</reference>
<organism evidence="1 2">
    <name type="scientific">Miscanthus lutarioriparius</name>
    <dbReference type="NCBI Taxonomy" id="422564"/>
    <lineage>
        <taxon>Eukaryota</taxon>
        <taxon>Viridiplantae</taxon>
        <taxon>Streptophyta</taxon>
        <taxon>Embryophyta</taxon>
        <taxon>Tracheophyta</taxon>
        <taxon>Spermatophyta</taxon>
        <taxon>Magnoliopsida</taxon>
        <taxon>Liliopsida</taxon>
        <taxon>Poales</taxon>
        <taxon>Poaceae</taxon>
        <taxon>PACMAD clade</taxon>
        <taxon>Panicoideae</taxon>
        <taxon>Andropogonodae</taxon>
        <taxon>Andropogoneae</taxon>
        <taxon>Saccharinae</taxon>
        <taxon>Miscanthus</taxon>
    </lineage>
</organism>
<name>A0A811N0R3_9POAL</name>
<keyword evidence="2" id="KW-1185">Reference proteome</keyword>
<proteinExistence type="predicted"/>